<protein>
    <recommendedName>
        <fullName evidence="3">Conserved oligomeric Golgi complex subunit 8</fullName>
    </recommendedName>
    <alternativeName>
        <fullName evidence="8">Component of oligomeric Golgi complex 8</fullName>
    </alternativeName>
</protein>
<feature type="region of interest" description="Disordered" evidence="9">
    <location>
        <begin position="326"/>
        <end position="362"/>
    </location>
</feature>
<evidence type="ECO:0000256" key="4">
    <source>
        <dbReference type="ARBA" id="ARBA00022448"/>
    </source>
</evidence>
<accession>A0ABR0KJS0</accession>
<keyword evidence="4" id="KW-0813">Transport</keyword>
<gene>
    <name evidence="10" type="ORF">LTR24_001688</name>
</gene>
<comment type="caution">
    <text evidence="10">The sequence shown here is derived from an EMBL/GenBank/DDBJ whole genome shotgun (WGS) entry which is preliminary data.</text>
</comment>
<comment type="similarity">
    <text evidence="2">Belongs to the COG8 family.</text>
</comment>
<evidence type="ECO:0000256" key="9">
    <source>
        <dbReference type="SAM" id="MobiDB-lite"/>
    </source>
</evidence>
<organism evidence="10 11">
    <name type="scientific">Lithohypha guttulata</name>
    <dbReference type="NCBI Taxonomy" id="1690604"/>
    <lineage>
        <taxon>Eukaryota</taxon>
        <taxon>Fungi</taxon>
        <taxon>Dikarya</taxon>
        <taxon>Ascomycota</taxon>
        <taxon>Pezizomycotina</taxon>
        <taxon>Eurotiomycetes</taxon>
        <taxon>Chaetothyriomycetidae</taxon>
        <taxon>Chaetothyriales</taxon>
        <taxon>Trichomeriaceae</taxon>
        <taxon>Lithohypha</taxon>
    </lineage>
</organism>
<dbReference type="PANTHER" id="PTHR21311:SF0">
    <property type="entry name" value="CONSERVED OLIGOMERIC GOLGI COMPLEX SUBUNIT 8"/>
    <property type="match status" value="1"/>
</dbReference>
<keyword evidence="6" id="KW-0333">Golgi apparatus</keyword>
<dbReference type="EMBL" id="JAVRRG010000013">
    <property type="protein sequence ID" value="KAK5098583.1"/>
    <property type="molecule type" value="Genomic_DNA"/>
</dbReference>
<feature type="region of interest" description="Disordered" evidence="9">
    <location>
        <begin position="479"/>
        <end position="501"/>
    </location>
</feature>
<proteinExistence type="inferred from homology"/>
<keyword evidence="7" id="KW-0472">Membrane</keyword>
<dbReference type="Proteomes" id="UP001345013">
    <property type="component" value="Unassembled WGS sequence"/>
</dbReference>
<evidence type="ECO:0000256" key="5">
    <source>
        <dbReference type="ARBA" id="ARBA00022927"/>
    </source>
</evidence>
<keyword evidence="11" id="KW-1185">Reference proteome</keyword>
<reference evidence="10 11" key="1">
    <citation type="submission" date="2023-08" db="EMBL/GenBank/DDBJ databases">
        <title>Black Yeasts Isolated from many extreme environments.</title>
        <authorList>
            <person name="Coleine C."/>
            <person name="Stajich J.E."/>
            <person name="Selbmann L."/>
        </authorList>
    </citation>
    <scope>NUCLEOTIDE SEQUENCE [LARGE SCALE GENOMIC DNA]</scope>
    <source>
        <strain evidence="10 11">CCFEE 5885</strain>
    </source>
</reference>
<dbReference type="PANTHER" id="PTHR21311">
    <property type="entry name" value="CONSERVED OLIGOMERIC GOLGI COMPLEX COMPONENT 8"/>
    <property type="match status" value="1"/>
</dbReference>
<dbReference type="InterPro" id="IPR007255">
    <property type="entry name" value="COG8"/>
</dbReference>
<comment type="subcellular location">
    <subcellularLocation>
        <location evidence="1">Golgi apparatus membrane</location>
        <topology evidence="1">Peripheral membrane protein</topology>
    </subcellularLocation>
</comment>
<feature type="compositionally biased region" description="Polar residues" evidence="9">
    <location>
        <begin position="346"/>
        <end position="362"/>
    </location>
</feature>
<evidence type="ECO:0000256" key="8">
    <source>
        <dbReference type="ARBA" id="ARBA00031347"/>
    </source>
</evidence>
<dbReference type="Pfam" id="PF04124">
    <property type="entry name" value="Dor1"/>
    <property type="match status" value="2"/>
</dbReference>
<evidence type="ECO:0000313" key="11">
    <source>
        <dbReference type="Proteomes" id="UP001345013"/>
    </source>
</evidence>
<evidence type="ECO:0000256" key="1">
    <source>
        <dbReference type="ARBA" id="ARBA00004395"/>
    </source>
</evidence>
<evidence type="ECO:0000313" key="10">
    <source>
        <dbReference type="EMBL" id="KAK5098583.1"/>
    </source>
</evidence>
<evidence type="ECO:0000256" key="3">
    <source>
        <dbReference type="ARBA" id="ARBA00020983"/>
    </source>
</evidence>
<name>A0ABR0KJS0_9EURO</name>
<evidence type="ECO:0000256" key="7">
    <source>
        <dbReference type="ARBA" id="ARBA00023136"/>
    </source>
</evidence>
<evidence type="ECO:0000256" key="6">
    <source>
        <dbReference type="ARBA" id="ARBA00023034"/>
    </source>
</evidence>
<sequence>MADPLLELLVINSNDKQPNNADTSSNSTLSRYLSRLLSLRPSDLNTTEPQSLAQSSHSNLLSLQALSSRSHRSTTASSDQLATLQESIPTLTRTATEVRNSVPHLDASAATFALTYTRARTTATGSDEGTNANALSQRKESMLFARQAEKLQDILELPGLLSVAIGSAASSPAGSANYSQALDLYAHIKRLQILYPDSQLVADVRRKGEEAMKDMTMNLLGSLRGQNIRLAAAIRTIGWLRRVVPELGSTSIVAPNLPSKAGGRGGRGMSTSTSTSMSSYAYAHAHASEEQPEGSFGALFLAARLSTFLSMTEDALAPLRDLADQETEKRVQSQGGGASGAATSQVQRRTSSHTPASAMQGQQTERYLKRYIEIFREQSFATIQMYRNIFPQASPSTTADVDGEGDEPIRLPNALASFPLHLVTLLMETLQLYLPNITDAAARESLLVQVLYAANSLGRLGADFSMMISLLDLPSTAADRLPTEGSEEKDGAQPEPEPEPEWYRVIKKHRVQAARLDALASGQENAARRVSQNVAVR</sequence>
<evidence type="ECO:0000256" key="2">
    <source>
        <dbReference type="ARBA" id="ARBA00006419"/>
    </source>
</evidence>
<keyword evidence="5" id="KW-0653">Protein transport</keyword>